<feature type="non-terminal residue" evidence="1">
    <location>
        <position position="68"/>
    </location>
</feature>
<proteinExistence type="predicted"/>
<feature type="non-terminal residue" evidence="1">
    <location>
        <position position="1"/>
    </location>
</feature>
<reference evidence="1" key="1">
    <citation type="submission" date="2014-12" db="EMBL/GenBank/DDBJ databases">
        <title>Insight into the proteome of Arion vulgaris.</title>
        <authorList>
            <person name="Aradska J."/>
            <person name="Bulat T."/>
            <person name="Smidak R."/>
            <person name="Sarate P."/>
            <person name="Gangsoo J."/>
            <person name="Sialana F."/>
            <person name="Bilban M."/>
            <person name="Lubec G."/>
        </authorList>
    </citation>
    <scope>NUCLEOTIDE SEQUENCE</scope>
    <source>
        <tissue evidence="1">Skin</tissue>
    </source>
</reference>
<dbReference type="AlphaFoldDB" id="A0A0B6YWF7"/>
<evidence type="ECO:0000313" key="1">
    <source>
        <dbReference type="EMBL" id="CEK59815.1"/>
    </source>
</evidence>
<dbReference type="EMBL" id="HACG01012950">
    <property type="protein sequence ID" value="CEK59815.1"/>
    <property type="molecule type" value="Transcribed_RNA"/>
</dbReference>
<protein>
    <submittedName>
        <fullName evidence="1">Uncharacterized protein</fullName>
    </submittedName>
</protein>
<sequence length="68" mass="7788">GKKALENTLPKTTVEKRVKTCTSLRNLRSFIKNGHSQSKDNLLMLYMMLPEGIMVTDFDGSKKRINIF</sequence>
<gene>
    <name evidence="1" type="primary">ORF37499</name>
</gene>
<accession>A0A0B6YWF7</accession>
<name>A0A0B6YWF7_9EUPU</name>
<organism evidence="1">
    <name type="scientific">Arion vulgaris</name>
    <dbReference type="NCBI Taxonomy" id="1028688"/>
    <lineage>
        <taxon>Eukaryota</taxon>
        <taxon>Metazoa</taxon>
        <taxon>Spiralia</taxon>
        <taxon>Lophotrochozoa</taxon>
        <taxon>Mollusca</taxon>
        <taxon>Gastropoda</taxon>
        <taxon>Heterobranchia</taxon>
        <taxon>Euthyneura</taxon>
        <taxon>Panpulmonata</taxon>
        <taxon>Eupulmonata</taxon>
        <taxon>Stylommatophora</taxon>
        <taxon>Helicina</taxon>
        <taxon>Arionoidea</taxon>
        <taxon>Arionidae</taxon>
        <taxon>Arion</taxon>
    </lineage>
</organism>